<feature type="chain" id="PRO_5037708170" description="MG2 domain-containing protein" evidence="1">
    <location>
        <begin position="23"/>
        <end position="792"/>
    </location>
</feature>
<dbReference type="Gene3D" id="2.60.40.1930">
    <property type="match status" value="1"/>
</dbReference>
<sequence>MKRFYSAIVIVPALMSTLYAGAQVLPQVQQSLNAYNSKAAFQEKLFVHTDKSFYITGEILWFKIYNTDAMENKPLDVSKVAYVEILDRQQNAVAQAKVKLDKSSGSGSLSIPITLSDGNYKLRAYTSWMKNFGPDFFFEKTLTIINPLKPSDNIEATKKALSYDVQFFPEGGTLVKGQRSKVAFKVTSNLGTGADNFNGAVLNQKNDTIARFKPLKFGMGSFVFTPQAGNTYHSVIVVNKTTYNKPFPIAEENGYTMQLTDNKTGQLNIEVAAANITDNELYLFANTGAKIKVAKANQLVNGKAVFTVNTADLGDGVSYLTIFNGSKQPVCERLYFKRPQQTLNIALNTDKQQYGLRNKVQVSIATKDNAKALPADLSMSVYQLDTLQKQTNADIQSYLWLSSELKGNIESPNYYFGSHTAESDEALDNLMLTQGWRRFNWNNVLSGKTPSFKFLPEFTGHLVTALITDSATKKPAENITAYLGIPGKRIQMYTAKSDAAGHLIFNTKDFVGPAEIVAQTNFEIDSTYHIEIQSPFSEQYSATQLPDFQLSYAVKNLLKQHSIEMQVQNIYSGNQMRSYYDPGVDSTAFYYKPRKTYKLDDYTRFSTMEEVLREYVKEVFVAKRKKRFNLDVLSTEGFLEGGKPLVMLDGVPIFNMDKVMTFDPLKIEKLEVIPLQYFYGPTNNLGVLSFTTYKGDFGGFEIDPRSVVMDYEGLQLERKFYAPVYDTEDKLNSRTPDYRNVLYWSPTAGTDTNGKNQLSFYTGDQPGKYIGVVQGISTTGAAGSNYVIFEVK</sequence>
<evidence type="ECO:0000313" key="3">
    <source>
        <dbReference type="Proteomes" id="UP000638732"/>
    </source>
</evidence>
<evidence type="ECO:0000313" key="2">
    <source>
        <dbReference type="EMBL" id="NCD70046.1"/>
    </source>
</evidence>
<gene>
    <name evidence="2" type="ORF">GSY63_11820</name>
</gene>
<protein>
    <recommendedName>
        <fullName evidence="4">MG2 domain-containing protein</fullName>
    </recommendedName>
</protein>
<name>A0A966DU46_9SPHI</name>
<dbReference type="EMBL" id="WWEO01000042">
    <property type="protein sequence ID" value="NCD70046.1"/>
    <property type="molecule type" value="Genomic_DNA"/>
</dbReference>
<evidence type="ECO:0008006" key="4">
    <source>
        <dbReference type="Google" id="ProtNLM"/>
    </source>
</evidence>
<dbReference type="AlphaFoldDB" id="A0A966DU46"/>
<dbReference type="RefSeq" id="WP_166586013.1">
    <property type="nucleotide sequence ID" value="NZ_WWEO01000042.1"/>
</dbReference>
<dbReference type="Proteomes" id="UP000638732">
    <property type="component" value="Unassembled WGS sequence"/>
</dbReference>
<feature type="signal peptide" evidence="1">
    <location>
        <begin position="1"/>
        <end position="22"/>
    </location>
</feature>
<keyword evidence="3" id="KW-1185">Reference proteome</keyword>
<organism evidence="2 3">
    <name type="scientific">Mucilaginibacter agri</name>
    <dbReference type="NCBI Taxonomy" id="2695265"/>
    <lineage>
        <taxon>Bacteria</taxon>
        <taxon>Pseudomonadati</taxon>
        <taxon>Bacteroidota</taxon>
        <taxon>Sphingobacteriia</taxon>
        <taxon>Sphingobacteriales</taxon>
        <taxon>Sphingobacteriaceae</taxon>
        <taxon>Mucilaginibacter</taxon>
    </lineage>
</organism>
<evidence type="ECO:0000256" key="1">
    <source>
        <dbReference type="SAM" id="SignalP"/>
    </source>
</evidence>
<keyword evidence="1" id="KW-0732">Signal</keyword>
<reference evidence="2" key="2">
    <citation type="submission" date="2020-10" db="EMBL/GenBank/DDBJ databases">
        <title>Mucilaginibacter sp. nov., isolated from soil.</title>
        <authorList>
            <person name="Jeon C.O."/>
        </authorList>
    </citation>
    <scope>NUCLEOTIDE SEQUENCE</scope>
    <source>
        <strain evidence="2">R11</strain>
    </source>
</reference>
<comment type="caution">
    <text evidence="2">The sequence shown here is derived from an EMBL/GenBank/DDBJ whole genome shotgun (WGS) entry which is preliminary data.</text>
</comment>
<reference evidence="2" key="1">
    <citation type="submission" date="2020-01" db="EMBL/GenBank/DDBJ databases">
        <authorList>
            <person name="Seo Y.L."/>
        </authorList>
    </citation>
    <scope>NUCLEOTIDE SEQUENCE</scope>
    <source>
        <strain evidence="2">R11</strain>
    </source>
</reference>
<accession>A0A966DU46</accession>
<proteinExistence type="predicted"/>